<dbReference type="PANTHER" id="PTHR10622">
    <property type="entry name" value="HET DOMAIN-CONTAINING PROTEIN"/>
    <property type="match status" value="1"/>
</dbReference>
<reference evidence="3" key="1">
    <citation type="journal article" date="2017" name="bioRxiv">
        <title>Conservation of a gene cluster reveals novel cercosporin biosynthetic mechanisms and extends production to the genus Colletotrichum.</title>
        <authorList>
            <person name="de Jonge R."/>
            <person name="Ebert M.K."/>
            <person name="Huitt-Roehl C.R."/>
            <person name="Pal P."/>
            <person name="Suttle J.C."/>
            <person name="Spanner R.E."/>
            <person name="Neubauer J.D."/>
            <person name="Jurick W.M.II."/>
            <person name="Stott K.A."/>
            <person name="Secor G.A."/>
            <person name="Thomma B.P.H.J."/>
            <person name="Van de Peer Y."/>
            <person name="Townsend C.A."/>
            <person name="Bolton M.D."/>
        </authorList>
    </citation>
    <scope>NUCLEOTIDE SEQUENCE [LARGE SCALE GENOMIC DNA]</scope>
    <source>
        <strain evidence="3">CBS538.71</strain>
    </source>
</reference>
<keyword evidence="3" id="KW-1185">Reference proteome</keyword>
<dbReference type="OrthoDB" id="20872at2759"/>
<dbReference type="Proteomes" id="UP000237631">
    <property type="component" value="Unassembled WGS sequence"/>
</dbReference>
<sequence>MWLLDARTKQLVEFEDEVKIYGRYAILSHVWDDTDEEVTFQDIEQDAPGYKQKRGYAKIESGCRQALSEKLDYFWIDTCCINKLSSATLSEAINSMYRYYYEAKVCYAYLYDFPHRALKDSKWFTRGWTLQELIAPGFVEFYDESWKLIGTKFDMLHELADITKIDIKVLRDRNTLQSTSVAARLAWAAERKTAKIEDEAYSLMGLFDVNMPMIYGEGNKAFARLQEEIIKTYEDPSILAWQAWKEEQASMLLSPSAKGFRNAHNILSWSYDWLDDSFALQNKGLRIYLPVVEDNSDPMRITAILNCRYQDESTKQIALLLKKHPPGLVVPRRELKSTVCEMAPKNNSKGAFTSLKNLDRKFLPSAKWQSLMILKSPSNPENIAPVSIWEQKIRIQNSVRQLKLTNVYPKEAYDPQDDSVTLVITGSEETDRGYMTFDESDGRKKYSVAFAQEMNSGRTEPRIWLTKHSAPLDSATIFKELSKEQPQRTARVEFKKGLWELVVEVERRSSTTGELEFVIKMSLEHYSLSFRKFNHLMHSKTAR</sequence>
<dbReference type="PANTHER" id="PTHR10622:SF10">
    <property type="entry name" value="HET DOMAIN-CONTAINING PROTEIN"/>
    <property type="match status" value="1"/>
</dbReference>
<dbReference type="STRING" id="357750.A0A2S6BTS5"/>
<name>A0A2S6BTS5_9PEZI</name>
<dbReference type="InterPro" id="IPR010730">
    <property type="entry name" value="HET"/>
</dbReference>
<dbReference type="AlphaFoldDB" id="A0A2S6BTS5"/>
<comment type="caution">
    <text evidence="2">The sequence shown here is derived from an EMBL/GenBank/DDBJ whole genome shotgun (WGS) entry which is preliminary data.</text>
</comment>
<dbReference type="Pfam" id="PF06985">
    <property type="entry name" value="HET"/>
    <property type="match status" value="1"/>
</dbReference>
<evidence type="ECO:0000313" key="2">
    <source>
        <dbReference type="EMBL" id="PPJ50865.1"/>
    </source>
</evidence>
<proteinExistence type="predicted"/>
<accession>A0A2S6BTS5</accession>
<evidence type="ECO:0000259" key="1">
    <source>
        <dbReference type="Pfam" id="PF06985"/>
    </source>
</evidence>
<organism evidence="2 3">
    <name type="scientific">Cercospora berteroae</name>
    <dbReference type="NCBI Taxonomy" id="357750"/>
    <lineage>
        <taxon>Eukaryota</taxon>
        <taxon>Fungi</taxon>
        <taxon>Dikarya</taxon>
        <taxon>Ascomycota</taxon>
        <taxon>Pezizomycotina</taxon>
        <taxon>Dothideomycetes</taxon>
        <taxon>Dothideomycetidae</taxon>
        <taxon>Mycosphaerellales</taxon>
        <taxon>Mycosphaerellaceae</taxon>
        <taxon>Cercospora</taxon>
    </lineage>
</organism>
<protein>
    <recommendedName>
        <fullName evidence="1">Heterokaryon incompatibility domain-containing protein</fullName>
    </recommendedName>
</protein>
<evidence type="ECO:0000313" key="3">
    <source>
        <dbReference type="Proteomes" id="UP000237631"/>
    </source>
</evidence>
<gene>
    <name evidence="2" type="ORF">CBER1_07072</name>
</gene>
<feature type="domain" description="Heterokaryon incompatibility" evidence="1">
    <location>
        <begin position="24"/>
        <end position="110"/>
    </location>
</feature>
<dbReference type="EMBL" id="PNEN01001773">
    <property type="protein sequence ID" value="PPJ50865.1"/>
    <property type="molecule type" value="Genomic_DNA"/>
</dbReference>